<name>A0A6G0ZHT8_APHCR</name>
<dbReference type="AlphaFoldDB" id="A0A6G0ZHT8"/>
<evidence type="ECO:0000256" key="1">
    <source>
        <dbReference type="SAM" id="MobiDB-lite"/>
    </source>
</evidence>
<sequence>MTGKQKSRKRKTPPPSSPKNRSRSPRTKKPSSPFNQQKPSSPIHAQLSSSNESISMFTSDDNISTIKTRPSSSSSTVSSSPSISNNPTGSQKDDASPLVTKPAIRFPPIFIRKSSDLCKVAPVIFKNAIVSPQNISALIQKTLIDHKILFKTSKLPEERTLKVVIRGIPTDISTDELKSEEFY</sequence>
<reference evidence="2 3" key="1">
    <citation type="submission" date="2019-08" db="EMBL/GenBank/DDBJ databases">
        <title>Whole genome of Aphis craccivora.</title>
        <authorList>
            <person name="Voronova N.V."/>
            <person name="Shulinski R.S."/>
            <person name="Bandarenka Y.V."/>
            <person name="Zhorov D.G."/>
            <person name="Warner D."/>
        </authorList>
    </citation>
    <scope>NUCLEOTIDE SEQUENCE [LARGE SCALE GENOMIC DNA]</scope>
    <source>
        <strain evidence="2">180601</strain>
        <tissue evidence="2">Whole Body</tissue>
    </source>
</reference>
<keyword evidence="3" id="KW-1185">Reference proteome</keyword>
<comment type="caution">
    <text evidence="2">The sequence shown here is derived from an EMBL/GenBank/DDBJ whole genome shotgun (WGS) entry which is preliminary data.</text>
</comment>
<dbReference type="Proteomes" id="UP000478052">
    <property type="component" value="Unassembled WGS sequence"/>
</dbReference>
<dbReference type="EMBL" id="VUJU01000426">
    <property type="protein sequence ID" value="KAF0770480.1"/>
    <property type="molecule type" value="Genomic_DNA"/>
</dbReference>
<feature type="compositionally biased region" description="Polar residues" evidence="1">
    <location>
        <begin position="46"/>
        <end position="62"/>
    </location>
</feature>
<feature type="region of interest" description="Disordered" evidence="1">
    <location>
        <begin position="1"/>
        <end position="99"/>
    </location>
</feature>
<protein>
    <submittedName>
        <fullName evidence="2">Uncharacterized protein</fullName>
    </submittedName>
</protein>
<accession>A0A6G0ZHT8</accession>
<organism evidence="2 3">
    <name type="scientific">Aphis craccivora</name>
    <name type="common">Cowpea aphid</name>
    <dbReference type="NCBI Taxonomy" id="307492"/>
    <lineage>
        <taxon>Eukaryota</taxon>
        <taxon>Metazoa</taxon>
        <taxon>Ecdysozoa</taxon>
        <taxon>Arthropoda</taxon>
        <taxon>Hexapoda</taxon>
        <taxon>Insecta</taxon>
        <taxon>Pterygota</taxon>
        <taxon>Neoptera</taxon>
        <taxon>Paraneoptera</taxon>
        <taxon>Hemiptera</taxon>
        <taxon>Sternorrhyncha</taxon>
        <taxon>Aphidomorpha</taxon>
        <taxon>Aphidoidea</taxon>
        <taxon>Aphididae</taxon>
        <taxon>Aphidini</taxon>
        <taxon>Aphis</taxon>
        <taxon>Aphis</taxon>
    </lineage>
</organism>
<feature type="compositionally biased region" description="Low complexity" evidence="1">
    <location>
        <begin position="63"/>
        <end position="90"/>
    </location>
</feature>
<evidence type="ECO:0000313" key="3">
    <source>
        <dbReference type="Proteomes" id="UP000478052"/>
    </source>
</evidence>
<dbReference type="OrthoDB" id="8123886at2759"/>
<gene>
    <name evidence="2" type="ORF">FWK35_00012744</name>
</gene>
<feature type="compositionally biased region" description="Basic residues" evidence="1">
    <location>
        <begin position="1"/>
        <end position="12"/>
    </location>
</feature>
<proteinExistence type="predicted"/>
<evidence type="ECO:0000313" key="2">
    <source>
        <dbReference type="EMBL" id="KAF0770480.1"/>
    </source>
</evidence>
<feature type="compositionally biased region" description="Basic residues" evidence="1">
    <location>
        <begin position="20"/>
        <end position="29"/>
    </location>
</feature>